<dbReference type="Pfam" id="PF00116">
    <property type="entry name" value="COX2"/>
    <property type="match status" value="1"/>
</dbReference>
<organism evidence="20 21">
    <name type="scientific">Hyphobacterium vulgare</name>
    <dbReference type="NCBI Taxonomy" id="1736751"/>
    <lineage>
        <taxon>Bacteria</taxon>
        <taxon>Pseudomonadati</taxon>
        <taxon>Pseudomonadota</taxon>
        <taxon>Alphaproteobacteria</taxon>
        <taxon>Maricaulales</taxon>
        <taxon>Maricaulaceae</taxon>
        <taxon>Hyphobacterium</taxon>
    </lineage>
</organism>
<evidence type="ECO:0000256" key="5">
    <source>
        <dbReference type="ARBA" id="ARBA00022692"/>
    </source>
</evidence>
<dbReference type="Pfam" id="PF02790">
    <property type="entry name" value="COX2_TM"/>
    <property type="match status" value="1"/>
</dbReference>
<evidence type="ECO:0000256" key="17">
    <source>
        <dbReference type="SAM" id="SignalP"/>
    </source>
</evidence>
<dbReference type="PANTHER" id="PTHR22888:SF9">
    <property type="entry name" value="CYTOCHROME C OXIDASE SUBUNIT 2"/>
    <property type="match status" value="1"/>
</dbReference>
<accession>A0ABV6ZYG7</accession>
<dbReference type="InterPro" id="IPR045187">
    <property type="entry name" value="CcO_II"/>
</dbReference>
<keyword evidence="6 15" id="KW-0479">Metal-binding</keyword>
<dbReference type="PROSITE" id="PS00078">
    <property type="entry name" value="COX2"/>
    <property type="match status" value="1"/>
</dbReference>
<evidence type="ECO:0000256" key="4">
    <source>
        <dbReference type="ARBA" id="ARBA00022660"/>
    </source>
</evidence>
<dbReference type="EC" id="7.1.1.9" evidence="15"/>
<gene>
    <name evidence="20" type="primary">coxB</name>
    <name evidence="20" type="ORF">ACFOOR_10475</name>
</gene>
<evidence type="ECO:0000256" key="11">
    <source>
        <dbReference type="ARBA" id="ARBA00023136"/>
    </source>
</evidence>
<dbReference type="Proteomes" id="UP001595379">
    <property type="component" value="Unassembled WGS sequence"/>
</dbReference>
<dbReference type="EMBL" id="JBHRSV010000019">
    <property type="protein sequence ID" value="MFC2926530.1"/>
    <property type="molecule type" value="Genomic_DNA"/>
</dbReference>
<comment type="subcellular location">
    <subcellularLocation>
        <location evidence="14">Cell membrane</location>
        <topology evidence="14">Multi-pass membrane protein</topology>
    </subcellularLocation>
    <subcellularLocation>
        <location evidence="1">Membrane</location>
        <topology evidence="1">Multi-pass membrane protein</topology>
    </subcellularLocation>
</comment>
<protein>
    <recommendedName>
        <fullName evidence="15">Cytochrome c oxidase subunit 2</fullName>
        <ecNumber evidence="15">7.1.1.9</ecNumber>
    </recommendedName>
</protein>
<dbReference type="Gene3D" id="2.60.40.420">
    <property type="entry name" value="Cupredoxins - blue copper proteins"/>
    <property type="match status" value="1"/>
</dbReference>
<evidence type="ECO:0000256" key="9">
    <source>
        <dbReference type="ARBA" id="ARBA00022989"/>
    </source>
</evidence>
<reference evidence="21" key="1">
    <citation type="journal article" date="2019" name="Int. J. Syst. Evol. Microbiol.">
        <title>The Global Catalogue of Microorganisms (GCM) 10K type strain sequencing project: providing services to taxonomists for standard genome sequencing and annotation.</title>
        <authorList>
            <consortium name="The Broad Institute Genomics Platform"/>
            <consortium name="The Broad Institute Genome Sequencing Center for Infectious Disease"/>
            <person name="Wu L."/>
            <person name="Ma J."/>
        </authorList>
    </citation>
    <scope>NUCLEOTIDE SEQUENCE [LARGE SCALE GENOMIC DNA]</scope>
    <source>
        <strain evidence="21">KCTC 52487</strain>
    </source>
</reference>
<keyword evidence="3 14" id="KW-0813">Transport</keyword>
<dbReference type="SUPFAM" id="SSF81464">
    <property type="entry name" value="Cytochrome c oxidase subunit II-like, transmembrane region"/>
    <property type="match status" value="1"/>
</dbReference>
<dbReference type="PROSITE" id="PS50857">
    <property type="entry name" value="COX2_CUA"/>
    <property type="match status" value="1"/>
</dbReference>
<evidence type="ECO:0000259" key="19">
    <source>
        <dbReference type="PROSITE" id="PS50999"/>
    </source>
</evidence>
<keyword evidence="7" id="KW-1278">Translocase</keyword>
<keyword evidence="10 15" id="KW-0186">Copper</keyword>
<keyword evidence="9 16" id="KW-1133">Transmembrane helix</keyword>
<feature type="transmembrane region" description="Helical" evidence="16">
    <location>
        <begin position="46"/>
        <end position="70"/>
    </location>
</feature>
<evidence type="ECO:0000256" key="6">
    <source>
        <dbReference type="ARBA" id="ARBA00022723"/>
    </source>
</evidence>
<comment type="caution">
    <text evidence="20">The sequence shown here is derived from an EMBL/GenBank/DDBJ whole genome shotgun (WGS) entry which is preliminary data.</text>
</comment>
<feature type="transmembrane region" description="Helical" evidence="16">
    <location>
        <begin position="91"/>
        <end position="113"/>
    </location>
</feature>
<evidence type="ECO:0000256" key="13">
    <source>
        <dbReference type="ARBA" id="ARBA00047816"/>
    </source>
</evidence>
<comment type="similarity">
    <text evidence="2 14">Belongs to the cytochrome c oxidase subunit 2 family.</text>
</comment>
<dbReference type="CDD" id="cd13912">
    <property type="entry name" value="CcO_II_C"/>
    <property type="match status" value="1"/>
</dbReference>
<sequence length="282" mass="31304">MRFLTAILATWTAAASGALAQAGQPHDGGIGLQRSVTSMMDGITNFHTFVLIIITVIVLVVLALLIYVMIRFRAKANPEPSKFSHNTLVEVIWTGIPVLILFVIAIPSFRLLYHNDVIPEADMTIKVTGYQWYWGYEYPDQEIGEYLSNMIPDEEIDPAAGQVRLLSVDYPMVIPVDTTVRVQVTAADVIHSFAMPSFGNKIDAIPGRLNETWINARETGVFYGQCSELCGQFHAFMPIEIHVVPQDVFEQWSAAVAEDPDSGNAILAEFQSAQRDTRMAAR</sequence>
<feature type="signal peptide" evidence="17">
    <location>
        <begin position="1"/>
        <end position="20"/>
    </location>
</feature>
<proteinExistence type="inferred from homology"/>
<evidence type="ECO:0000256" key="14">
    <source>
        <dbReference type="RuleBase" id="RU000456"/>
    </source>
</evidence>
<evidence type="ECO:0000256" key="15">
    <source>
        <dbReference type="RuleBase" id="RU004024"/>
    </source>
</evidence>
<evidence type="ECO:0000256" key="16">
    <source>
        <dbReference type="SAM" id="Phobius"/>
    </source>
</evidence>
<dbReference type="PRINTS" id="PR01166">
    <property type="entry name" value="CYCOXIDASEII"/>
</dbReference>
<feature type="domain" description="Cytochrome oxidase subunit II copper A binding" evidence="18">
    <location>
        <begin position="120"/>
        <end position="255"/>
    </location>
</feature>
<keyword evidence="5 14" id="KW-0812">Transmembrane</keyword>
<dbReference type="InterPro" id="IPR008972">
    <property type="entry name" value="Cupredoxin"/>
</dbReference>
<keyword evidence="11 16" id="KW-0472">Membrane</keyword>
<dbReference type="InterPro" id="IPR014222">
    <property type="entry name" value="Cyt_c_oxidase_su2"/>
</dbReference>
<evidence type="ECO:0000259" key="18">
    <source>
        <dbReference type="PROSITE" id="PS50857"/>
    </source>
</evidence>
<feature type="domain" description="Cytochrome oxidase subunit II transmembrane region profile" evidence="19">
    <location>
        <begin position="24"/>
        <end position="119"/>
    </location>
</feature>
<dbReference type="InterPro" id="IPR011759">
    <property type="entry name" value="Cyt_c_oxidase_su2_TM_dom"/>
</dbReference>
<keyword evidence="17" id="KW-0732">Signal</keyword>
<name>A0ABV6ZYG7_9PROT</name>
<keyword evidence="8 14" id="KW-0249">Electron transport</keyword>
<evidence type="ECO:0000256" key="12">
    <source>
        <dbReference type="ARBA" id="ARBA00024688"/>
    </source>
</evidence>
<dbReference type="PROSITE" id="PS50999">
    <property type="entry name" value="COX2_TM"/>
    <property type="match status" value="1"/>
</dbReference>
<evidence type="ECO:0000256" key="10">
    <source>
        <dbReference type="ARBA" id="ARBA00023008"/>
    </source>
</evidence>
<evidence type="ECO:0000256" key="1">
    <source>
        <dbReference type="ARBA" id="ARBA00004141"/>
    </source>
</evidence>
<keyword evidence="21" id="KW-1185">Reference proteome</keyword>
<dbReference type="InterPro" id="IPR036257">
    <property type="entry name" value="Cyt_c_oxidase_su2_TM_sf"/>
</dbReference>
<comment type="catalytic activity">
    <reaction evidence="13 15">
        <text>4 Fe(II)-[cytochrome c] + O2 + 8 H(+)(in) = 4 Fe(III)-[cytochrome c] + 2 H2O + 4 H(+)(out)</text>
        <dbReference type="Rhea" id="RHEA:11436"/>
        <dbReference type="Rhea" id="RHEA-COMP:10350"/>
        <dbReference type="Rhea" id="RHEA-COMP:14399"/>
        <dbReference type="ChEBI" id="CHEBI:15377"/>
        <dbReference type="ChEBI" id="CHEBI:15378"/>
        <dbReference type="ChEBI" id="CHEBI:15379"/>
        <dbReference type="ChEBI" id="CHEBI:29033"/>
        <dbReference type="ChEBI" id="CHEBI:29034"/>
        <dbReference type="EC" id="7.1.1.9"/>
    </reaction>
</comment>
<dbReference type="RefSeq" id="WP_343164316.1">
    <property type="nucleotide sequence ID" value="NZ_JBHRSV010000019.1"/>
</dbReference>
<keyword evidence="4 14" id="KW-0679">Respiratory chain</keyword>
<comment type="cofactor">
    <cofactor evidence="15">
        <name>Cu cation</name>
        <dbReference type="ChEBI" id="CHEBI:23378"/>
    </cofactor>
    <text evidence="15">Binds a copper A center.</text>
</comment>
<dbReference type="SUPFAM" id="SSF49503">
    <property type="entry name" value="Cupredoxins"/>
    <property type="match status" value="1"/>
</dbReference>
<evidence type="ECO:0000313" key="21">
    <source>
        <dbReference type="Proteomes" id="UP001595379"/>
    </source>
</evidence>
<comment type="function">
    <text evidence="12 15">Subunits I and II form the functional core of the enzyme complex. Electrons originating in cytochrome c are transferred via heme a and Cu(A) to the binuclear center formed by heme a3 and Cu(B).</text>
</comment>
<evidence type="ECO:0000256" key="3">
    <source>
        <dbReference type="ARBA" id="ARBA00022448"/>
    </source>
</evidence>
<evidence type="ECO:0000256" key="8">
    <source>
        <dbReference type="ARBA" id="ARBA00022982"/>
    </source>
</evidence>
<dbReference type="InterPro" id="IPR034210">
    <property type="entry name" value="CcO_II_C"/>
</dbReference>
<feature type="chain" id="PRO_5045848456" description="Cytochrome c oxidase subunit 2" evidence="17">
    <location>
        <begin position="21"/>
        <end position="282"/>
    </location>
</feature>
<dbReference type="InterPro" id="IPR002429">
    <property type="entry name" value="CcO_II-like_C"/>
</dbReference>
<evidence type="ECO:0000313" key="20">
    <source>
        <dbReference type="EMBL" id="MFC2926530.1"/>
    </source>
</evidence>
<dbReference type="InterPro" id="IPR001505">
    <property type="entry name" value="Copper_CuA"/>
</dbReference>
<evidence type="ECO:0000256" key="7">
    <source>
        <dbReference type="ARBA" id="ARBA00022967"/>
    </source>
</evidence>
<dbReference type="NCBIfam" id="TIGR02866">
    <property type="entry name" value="CoxB"/>
    <property type="match status" value="1"/>
</dbReference>
<dbReference type="PANTHER" id="PTHR22888">
    <property type="entry name" value="CYTOCHROME C OXIDASE, SUBUNIT II"/>
    <property type="match status" value="1"/>
</dbReference>
<evidence type="ECO:0000256" key="2">
    <source>
        <dbReference type="ARBA" id="ARBA00007866"/>
    </source>
</evidence>
<dbReference type="Gene3D" id="1.10.287.90">
    <property type="match status" value="1"/>
</dbReference>